<sequence length="204" mass="22691">MSKPSILRIINPQESWVMSPSELLAKRASGIPVVQVIVVYIDDLKYGGQERHNISMPQSSHASPHRYFFSARDNCLPGSETYPLDPEASRTPKLSSRNLVPVEFDERDARVGSNMLFGKHCVTGLDPTGREDSTKTSPSALWQYTIRDGWLHFCQESPDPCIRTALDDDDEECSQGVPGSPKKELAVAGRRIIQGPENVTRQVP</sequence>
<proteinExistence type="predicted"/>
<protein>
    <submittedName>
        <fullName evidence="1">Uncharacterized protein</fullName>
    </submittedName>
</protein>
<dbReference type="EMBL" id="KL584759">
    <property type="protein sequence ID" value="KEQ95336.1"/>
    <property type="molecule type" value="Genomic_DNA"/>
</dbReference>
<accession>A0A074Z926</accession>
<organism evidence="1 2">
    <name type="scientific">Aureobasidium subglaciale (strain EXF-2481)</name>
    <name type="common">Aureobasidium pullulans var. subglaciale</name>
    <dbReference type="NCBI Taxonomy" id="1043005"/>
    <lineage>
        <taxon>Eukaryota</taxon>
        <taxon>Fungi</taxon>
        <taxon>Dikarya</taxon>
        <taxon>Ascomycota</taxon>
        <taxon>Pezizomycotina</taxon>
        <taxon>Dothideomycetes</taxon>
        <taxon>Dothideomycetidae</taxon>
        <taxon>Dothideales</taxon>
        <taxon>Saccotheciaceae</taxon>
        <taxon>Aureobasidium</taxon>
    </lineage>
</organism>
<dbReference type="RefSeq" id="XP_013343786.1">
    <property type="nucleotide sequence ID" value="XM_013488332.1"/>
</dbReference>
<dbReference type="AlphaFoldDB" id="A0A074Z926"/>
<dbReference type="GeneID" id="25363960"/>
<reference evidence="1 2" key="1">
    <citation type="journal article" date="2014" name="BMC Genomics">
        <title>Genome sequencing of four Aureobasidium pullulans varieties: biotechnological potential, stress tolerance, and description of new species.</title>
        <authorList>
            <person name="Gostin Ar C."/>
            <person name="Ohm R.A."/>
            <person name="Kogej T."/>
            <person name="Sonjak S."/>
            <person name="Turk M."/>
            <person name="Zajc J."/>
            <person name="Zalar P."/>
            <person name="Grube M."/>
            <person name="Sun H."/>
            <person name="Han J."/>
            <person name="Sharma A."/>
            <person name="Chiniquy J."/>
            <person name="Ngan C.Y."/>
            <person name="Lipzen A."/>
            <person name="Barry K."/>
            <person name="Grigoriev I.V."/>
            <person name="Gunde-Cimerman N."/>
        </authorList>
    </citation>
    <scope>NUCLEOTIDE SEQUENCE [LARGE SCALE GENOMIC DNA]</scope>
    <source>
        <strain evidence="1 2">EXF-2481</strain>
    </source>
</reference>
<evidence type="ECO:0000313" key="2">
    <source>
        <dbReference type="Proteomes" id="UP000030641"/>
    </source>
</evidence>
<gene>
    <name evidence="1" type="ORF">AUEXF2481DRAFT_29420</name>
</gene>
<evidence type="ECO:0000313" key="1">
    <source>
        <dbReference type="EMBL" id="KEQ95336.1"/>
    </source>
</evidence>
<dbReference type="InParanoid" id="A0A074Z926"/>
<dbReference type="Proteomes" id="UP000030641">
    <property type="component" value="Unassembled WGS sequence"/>
</dbReference>
<dbReference type="HOGENOM" id="CLU_1343006_0_0_1"/>
<keyword evidence="2" id="KW-1185">Reference proteome</keyword>
<name>A0A074Z926_AURSE</name>